<dbReference type="Gene3D" id="1.10.10.10">
    <property type="entry name" value="Winged helix-like DNA-binding domain superfamily/Winged helix DNA-binding domain"/>
    <property type="match status" value="1"/>
</dbReference>
<evidence type="ECO:0000256" key="2">
    <source>
        <dbReference type="ARBA" id="ARBA00023125"/>
    </source>
</evidence>
<dbReference type="InterPro" id="IPR028082">
    <property type="entry name" value="Peripla_BP_I"/>
</dbReference>
<dbReference type="SUPFAM" id="SSF53822">
    <property type="entry name" value="Periplasmic binding protein-like I"/>
    <property type="match status" value="1"/>
</dbReference>
<dbReference type="AlphaFoldDB" id="C0C0Y0"/>
<dbReference type="PANTHER" id="PTHR30146:SF150">
    <property type="entry name" value="ARABINOSE METABOLISM TRANSCRIPTIONAL REPRESSOR"/>
    <property type="match status" value="1"/>
</dbReference>
<evidence type="ECO:0000256" key="1">
    <source>
        <dbReference type="ARBA" id="ARBA00023015"/>
    </source>
</evidence>
<reference evidence="5" key="1">
    <citation type="submission" date="2009-02" db="EMBL/GenBank/DDBJ databases">
        <authorList>
            <person name="Fulton L."/>
            <person name="Clifton S."/>
            <person name="Fulton B."/>
            <person name="Xu J."/>
            <person name="Minx P."/>
            <person name="Pepin K.H."/>
            <person name="Johnson M."/>
            <person name="Bhonagiri V."/>
            <person name="Nash W.E."/>
            <person name="Mardis E.R."/>
            <person name="Wilson R.K."/>
        </authorList>
    </citation>
    <scope>NUCLEOTIDE SEQUENCE [LARGE SCALE GENOMIC DNA]</scope>
    <source>
        <strain evidence="5">DSM 15053</strain>
    </source>
</reference>
<dbReference type="Gene3D" id="3.40.50.2300">
    <property type="match status" value="2"/>
</dbReference>
<dbReference type="InterPro" id="IPR036390">
    <property type="entry name" value="WH_DNA-bd_sf"/>
</dbReference>
<keyword evidence="2" id="KW-0238">DNA-binding</keyword>
<dbReference type="OrthoDB" id="9813468at2"/>
<reference evidence="5" key="2">
    <citation type="submission" date="2013-06" db="EMBL/GenBank/DDBJ databases">
        <title>Draft genome sequence of Clostridium hylemonae (DSM 15053).</title>
        <authorList>
            <person name="Sudarsanam P."/>
            <person name="Ley R."/>
            <person name="Guruge J."/>
            <person name="Turnbaugh P.J."/>
            <person name="Mahowald M."/>
            <person name="Liep D."/>
            <person name="Gordon J."/>
        </authorList>
    </citation>
    <scope>NUCLEOTIDE SEQUENCE</scope>
    <source>
        <strain evidence="5">DSM 15053</strain>
    </source>
</reference>
<dbReference type="SUPFAM" id="SSF46785">
    <property type="entry name" value="Winged helix' DNA-binding domain"/>
    <property type="match status" value="1"/>
</dbReference>
<evidence type="ECO:0000256" key="3">
    <source>
        <dbReference type="ARBA" id="ARBA00023163"/>
    </source>
</evidence>
<dbReference type="Proteomes" id="UP000004893">
    <property type="component" value="Unassembled WGS sequence"/>
</dbReference>
<protein>
    <submittedName>
        <fullName evidence="5">Transcriptional regulator, GntR family</fullName>
    </submittedName>
</protein>
<dbReference type="PANTHER" id="PTHR30146">
    <property type="entry name" value="LACI-RELATED TRANSCRIPTIONAL REPRESSOR"/>
    <property type="match status" value="1"/>
</dbReference>
<dbReference type="Pfam" id="PF00392">
    <property type="entry name" value="GntR"/>
    <property type="match status" value="1"/>
</dbReference>
<dbReference type="GO" id="GO:0000976">
    <property type="term" value="F:transcription cis-regulatory region binding"/>
    <property type="evidence" value="ECO:0007669"/>
    <property type="project" value="TreeGrafter"/>
</dbReference>
<dbReference type="InterPro" id="IPR000524">
    <property type="entry name" value="Tscrpt_reg_HTH_GntR"/>
</dbReference>
<gene>
    <name evidence="5" type="ORF">CLOHYLEM_05799</name>
</gene>
<comment type="caution">
    <text evidence="5">The sequence shown here is derived from an EMBL/GenBank/DDBJ whole genome shotgun (WGS) entry which is preliminary data.</text>
</comment>
<dbReference type="SMART" id="SM00345">
    <property type="entry name" value="HTH_GNTR"/>
    <property type="match status" value="1"/>
</dbReference>
<feature type="domain" description="HTH gntR-type" evidence="4">
    <location>
        <begin position="2"/>
        <end position="70"/>
    </location>
</feature>
<dbReference type="STRING" id="553973.CLOHYLEM_05799"/>
<dbReference type="RefSeq" id="WP_006443144.1">
    <property type="nucleotide sequence ID" value="NZ_CP036524.1"/>
</dbReference>
<dbReference type="GO" id="GO:0003700">
    <property type="term" value="F:DNA-binding transcription factor activity"/>
    <property type="evidence" value="ECO:0007669"/>
    <property type="project" value="InterPro"/>
</dbReference>
<dbReference type="InterPro" id="IPR033532">
    <property type="entry name" value="AraR_ligand_bind_dom"/>
</dbReference>
<proteinExistence type="predicted"/>
<dbReference type="PROSITE" id="PS50949">
    <property type="entry name" value="HTH_GNTR"/>
    <property type="match status" value="1"/>
</dbReference>
<evidence type="ECO:0000259" key="4">
    <source>
        <dbReference type="PROSITE" id="PS50949"/>
    </source>
</evidence>
<keyword evidence="6" id="KW-1185">Reference proteome</keyword>
<dbReference type="CDD" id="cd07377">
    <property type="entry name" value="WHTH_GntR"/>
    <property type="match status" value="1"/>
</dbReference>
<evidence type="ECO:0000313" key="6">
    <source>
        <dbReference type="Proteomes" id="UP000004893"/>
    </source>
</evidence>
<name>C0C0Y0_9FIRM</name>
<accession>C0C0Y0</accession>
<dbReference type="EMBL" id="ABYI02000022">
    <property type="protein sequence ID" value="EEG73794.1"/>
    <property type="molecule type" value="Genomic_DNA"/>
</dbReference>
<evidence type="ECO:0000313" key="5">
    <source>
        <dbReference type="EMBL" id="EEG73794.1"/>
    </source>
</evidence>
<sequence>MAIKYKWLAGRLRELIPDYIENGINKLPTEQELCRRFKVSRQTARLALSLLEKEGLIEKKRGSGSYITGLTADPCANVIGILISDDSEYIYPGVINDIKGTLSQNGFSAKVYVTRNRIESEREILSGLLDTPPRGLIVEGSKSALPNPNVDLYRRLMKKGCAVVFLHNYYPALNDCMYVKDDNAGGSALLVKHLTGQGHTAIGGIFKSDDQQGPERFQGFVEAMRDACLPVPDERIGWFSSRDLDKLERFQDTGFLKRFVLESLESCTAVICYNDMIAYFLIKELKLAGYRLPDDMALTAFDNTYLSSSGILYFTTLTHRSHEMGNTAARMMVSKLKGSPAVPQEIPWRINLKESTSENMGLI</sequence>
<organism evidence="5 6">
    <name type="scientific">[Clostridium] hylemonae DSM 15053</name>
    <dbReference type="NCBI Taxonomy" id="553973"/>
    <lineage>
        <taxon>Bacteria</taxon>
        <taxon>Bacillati</taxon>
        <taxon>Bacillota</taxon>
        <taxon>Clostridia</taxon>
        <taxon>Lachnospirales</taxon>
        <taxon>Lachnospiraceae</taxon>
    </lineage>
</organism>
<keyword evidence="3" id="KW-0804">Transcription</keyword>
<dbReference type="eggNOG" id="COG1609">
    <property type="taxonomic scope" value="Bacteria"/>
</dbReference>
<dbReference type="PRINTS" id="PR00035">
    <property type="entry name" value="HTHGNTR"/>
</dbReference>
<dbReference type="Pfam" id="PF13377">
    <property type="entry name" value="Peripla_BP_3"/>
    <property type="match status" value="1"/>
</dbReference>
<keyword evidence="1" id="KW-0805">Transcription regulation</keyword>
<dbReference type="InterPro" id="IPR046335">
    <property type="entry name" value="LacI/GalR-like_sensor"/>
</dbReference>
<dbReference type="CDD" id="cd01541">
    <property type="entry name" value="PBP1_AraR"/>
    <property type="match status" value="1"/>
</dbReference>
<dbReference type="InterPro" id="IPR036388">
    <property type="entry name" value="WH-like_DNA-bd_sf"/>
</dbReference>
<dbReference type="HOGENOM" id="CLU_037628_15_0_9"/>